<comment type="caution">
    <text evidence="5">The sequence shown here is derived from an EMBL/GenBank/DDBJ whole genome shotgun (WGS) entry which is preliminary data.</text>
</comment>
<dbReference type="PANTHER" id="PTHR43553">
    <property type="entry name" value="HEAVY METAL TRANSPORTER"/>
    <property type="match status" value="1"/>
</dbReference>
<keyword evidence="2" id="KW-0547">Nucleotide-binding</keyword>
<evidence type="ECO:0000256" key="1">
    <source>
        <dbReference type="ARBA" id="ARBA00022448"/>
    </source>
</evidence>
<dbReference type="InterPro" id="IPR027417">
    <property type="entry name" value="P-loop_NTPase"/>
</dbReference>
<keyword evidence="1" id="KW-0813">Transport</keyword>
<organism evidence="5 6">
    <name type="scientific">Robiginitalea aurantiaca</name>
    <dbReference type="NCBI Taxonomy" id="3056915"/>
    <lineage>
        <taxon>Bacteria</taxon>
        <taxon>Pseudomonadati</taxon>
        <taxon>Bacteroidota</taxon>
        <taxon>Flavobacteriia</taxon>
        <taxon>Flavobacteriales</taxon>
        <taxon>Flavobacteriaceae</taxon>
        <taxon>Robiginitalea</taxon>
    </lineage>
</organism>
<dbReference type="GO" id="GO:0005524">
    <property type="term" value="F:ATP binding"/>
    <property type="evidence" value="ECO:0007669"/>
    <property type="project" value="UniProtKB-KW"/>
</dbReference>
<feature type="domain" description="ABC transporter" evidence="4">
    <location>
        <begin position="185"/>
        <end position="411"/>
    </location>
</feature>
<keyword evidence="3 5" id="KW-0067">ATP-binding</keyword>
<proteinExistence type="predicted"/>
<dbReference type="SUPFAM" id="SSF52540">
    <property type="entry name" value="P-loop containing nucleoside triphosphate hydrolases"/>
    <property type="match status" value="2"/>
</dbReference>
<dbReference type="Gene3D" id="3.40.50.300">
    <property type="entry name" value="P-loop containing nucleotide triphosphate hydrolases"/>
    <property type="match status" value="2"/>
</dbReference>
<dbReference type="InterPro" id="IPR003439">
    <property type="entry name" value="ABC_transporter-like_ATP-bd"/>
</dbReference>
<dbReference type="Pfam" id="PF00005">
    <property type="entry name" value="ABC_tran"/>
    <property type="match status" value="1"/>
</dbReference>
<reference evidence="5" key="1">
    <citation type="submission" date="2023-06" db="EMBL/GenBank/DDBJ databases">
        <title>Robiginitalea aurantiacus sp. nov. and Algoriphagus sediminis sp. nov., isolated from coastal sediment.</title>
        <authorList>
            <person name="Zhou Z.Y."/>
            <person name="An J."/>
            <person name="Jia Y.W."/>
            <person name="Du Z.J."/>
        </authorList>
    </citation>
    <scope>NUCLEOTIDE SEQUENCE</scope>
    <source>
        <strain evidence="5">M39</strain>
    </source>
</reference>
<dbReference type="EMBL" id="JAUDUY010000002">
    <property type="protein sequence ID" value="MDM9630967.1"/>
    <property type="molecule type" value="Genomic_DNA"/>
</dbReference>
<dbReference type="Proteomes" id="UP001174839">
    <property type="component" value="Unassembled WGS sequence"/>
</dbReference>
<dbReference type="PROSITE" id="PS50893">
    <property type="entry name" value="ABC_TRANSPORTER_2"/>
    <property type="match status" value="1"/>
</dbReference>
<dbReference type="SMART" id="SM00382">
    <property type="entry name" value="AAA"/>
    <property type="match status" value="2"/>
</dbReference>
<gene>
    <name evidence="5" type="ORF">QU605_05775</name>
</gene>
<evidence type="ECO:0000259" key="4">
    <source>
        <dbReference type="PROSITE" id="PS50893"/>
    </source>
</evidence>
<protein>
    <submittedName>
        <fullName evidence="5">ATP-binding cassette domain-containing protein</fullName>
    </submittedName>
</protein>
<evidence type="ECO:0000313" key="6">
    <source>
        <dbReference type="Proteomes" id="UP001174839"/>
    </source>
</evidence>
<sequence>MPAHTAIYTDNNSSKTELAKKILKGAAPEPLAFLNGKRGVFFSNTSLGAFLEAEARYDLSGLNLGNRTLKSLSSGERKKALLLHLFQQNPDFMILDDLFNNLDQASRQALKSELKSRANRILLLQFLSRAEDLLPYIEQRAQLSGSRIIGFPNYTPPSPGTLLEVYKRELPPAPVPEVSLPDVLIEFRNVDLSYQSSRILHKINWRIEKGDFWELRGPNGSGKTSLITMIIGDNPKAYGTELYLFGTRKGSGESVWDIKEKIGYFTPALTDRFRGNHSAEAMLISGLLDSVGLYTKPTDQQRLLAGRWLELLGLSDLGNVLFGKLSQGHQRLLMCARAMIKHPPVLILDEPTAGLDESSAALLIALVRKMAAESQTAIIFVSHRKEPGLQASKVLELRPGDEGSRGIIHYTDQT</sequence>
<evidence type="ECO:0000313" key="5">
    <source>
        <dbReference type="EMBL" id="MDM9630967.1"/>
    </source>
</evidence>
<accession>A0ABT7WDH9</accession>
<dbReference type="InterPro" id="IPR003593">
    <property type="entry name" value="AAA+_ATPase"/>
</dbReference>
<dbReference type="InterPro" id="IPR050095">
    <property type="entry name" value="ECF_ABC_transporter_ATP-bd"/>
</dbReference>
<dbReference type="RefSeq" id="WP_289724327.1">
    <property type="nucleotide sequence ID" value="NZ_JAUDUY010000002.1"/>
</dbReference>
<evidence type="ECO:0000256" key="3">
    <source>
        <dbReference type="ARBA" id="ARBA00022840"/>
    </source>
</evidence>
<dbReference type="PANTHER" id="PTHR43553:SF3">
    <property type="entry name" value="ABC TRANSPORTER ATP-BINDING PROTEIN MODF"/>
    <property type="match status" value="1"/>
</dbReference>
<name>A0ABT7WDH9_9FLAO</name>
<evidence type="ECO:0000256" key="2">
    <source>
        <dbReference type="ARBA" id="ARBA00022741"/>
    </source>
</evidence>
<keyword evidence="6" id="KW-1185">Reference proteome</keyword>